<dbReference type="InterPro" id="IPR002881">
    <property type="entry name" value="DUF58"/>
</dbReference>
<evidence type="ECO:0000313" key="3">
    <source>
        <dbReference type="Proteomes" id="UP000017396"/>
    </source>
</evidence>
<dbReference type="Proteomes" id="UP000017396">
    <property type="component" value="Chromosome"/>
</dbReference>
<dbReference type="RefSeq" id="WP_023173023.1">
    <property type="nucleotide sequence ID" value="NC_022600.1"/>
</dbReference>
<dbReference type="HOGENOM" id="CLU_048408_0_0_3"/>
<dbReference type="Pfam" id="PF01882">
    <property type="entry name" value="DUF58"/>
    <property type="match status" value="1"/>
</dbReference>
<name>U5QJX8_GLOK1</name>
<dbReference type="EMBL" id="CP003587">
    <property type="protein sequence ID" value="AGY57904.1"/>
    <property type="molecule type" value="Genomic_DNA"/>
</dbReference>
<accession>U5QJX8</accession>
<proteinExistence type="predicted"/>
<sequence>MIPAAQLFWLLGAGLIPALLLAVRVGLAPGLLWLAAFDLAVFTACFVDLARSRKRRVQVERSVAPRLSIGRDNPVQLWIQAPAEARIRLRDDHPFDRSDPPLALVLAADSRIETGYSVRPTERGEYRWGDLWVRQRTPWGLLWDSWRLSLPQTVAVYPDLEQLRALTIRLTQRTGGSLRSVRRLGLGTEFAEIRDYVSGDDPRLIDWKATARINRPLVRVLEPEQEQTLIVLLDRGRLMEARLGALRRFDWGLNAALALAVAALARGDRVGVGVFDRQMHTWIAPERGPGQLSRLIARLTPVQPELIEPDYLQATTAVIRQQPRRALVVLLTDLVDLSASAEMLTALARLLPRYLPFCVALRDPALDRQAADATPTVEVAYARAVALDLIAQRSTALARLRRRGALVLDAPADRVSTELVDAYLSLKARSLL</sequence>
<dbReference type="STRING" id="1183438.GKIL_1658"/>
<keyword evidence="3" id="KW-1185">Reference proteome</keyword>
<dbReference type="PANTHER" id="PTHR33608:SF3">
    <property type="entry name" value="SLR2013 PROTEIN"/>
    <property type="match status" value="1"/>
</dbReference>
<gene>
    <name evidence="2" type="ORF">GKIL_1658</name>
</gene>
<protein>
    <recommendedName>
        <fullName evidence="1">DUF58 domain-containing protein</fullName>
    </recommendedName>
</protein>
<organism evidence="2 3">
    <name type="scientific">Gloeobacter kilaueensis (strain ATCC BAA-2537 / CCAP 1431/1 / ULC 316 / JS1)</name>
    <dbReference type="NCBI Taxonomy" id="1183438"/>
    <lineage>
        <taxon>Bacteria</taxon>
        <taxon>Bacillati</taxon>
        <taxon>Cyanobacteriota</taxon>
        <taxon>Cyanophyceae</taxon>
        <taxon>Gloeobacterales</taxon>
        <taxon>Gloeobacteraceae</taxon>
        <taxon>Gloeobacter</taxon>
    </lineage>
</organism>
<dbReference type="AlphaFoldDB" id="U5QJX8"/>
<dbReference type="OrthoDB" id="9778037at2"/>
<reference evidence="2 3" key="1">
    <citation type="journal article" date="2013" name="PLoS ONE">
        <title>Cultivation and Complete Genome Sequencing of Gloeobacter kilaueensis sp. nov., from a Lava Cave in Kilauea Caldera, Hawai'i.</title>
        <authorList>
            <person name="Saw J.H."/>
            <person name="Schatz M."/>
            <person name="Brown M.V."/>
            <person name="Kunkel D.D."/>
            <person name="Foster J.S."/>
            <person name="Shick H."/>
            <person name="Christensen S."/>
            <person name="Hou S."/>
            <person name="Wan X."/>
            <person name="Donachie S.P."/>
        </authorList>
    </citation>
    <scope>NUCLEOTIDE SEQUENCE [LARGE SCALE GENOMIC DNA]</scope>
    <source>
        <strain evidence="3">JS</strain>
    </source>
</reference>
<evidence type="ECO:0000259" key="1">
    <source>
        <dbReference type="Pfam" id="PF01882"/>
    </source>
</evidence>
<feature type="domain" description="DUF58" evidence="1">
    <location>
        <begin position="192"/>
        <end position="364"/>
    </location>
</feature>
<dbReference type="PANTHER" id="PTHR33608">
    <property type="entry name" value="BLL2464 PROTEIN"/>
    <property type="match status" value="1"/>
</dbReference>
<dbReference type="KEGG" id="glj:GKIL_1658"/>
<dbReference type="eggNOG" id="COG1721">
    <property type="taxonomic scope" value="Bacteria"/>
</dbReference>
<dbReference type="PATRIC" id="fig|1183438.3.peg.1632"/>
<evidence type="ECO:0000313" key="2">
    <source>
        <dbReference type="EMBL" id="AGY57904.1"/>
    </source>
</evidence>